<evidence type="ECO:0000313" key="2">
    <source>
        <dbReference type="EMBL" id="QHT13462.1"/>
    </source>
</evidence>
<dbReference type="AlphaFoldDB" id="A0A6C0DAN5"/>
<dbReference type="EMBL" id="MN739569">
    <property type="protein sequence ID" value="QHT13462.1"/>
    <property type="molecule type" value="Genomic_DNA"/>
</dbReference>
<name>A0A6C0DAN5_9ZZZZ</name>
<reference evidence="2" key="1">
    <citation type="journal article" date="2020" name="Nature">
        <title>Giant virus diversity and host interactions through global metagenomics.</title>
        <authorList>
            <person name="Schulz F."/>
            <person name="Roux S."/>
            <person name="Paez-Espino D."/>
            <person name="Jungbluth S."/>
            <person name="Walsh D.A."/>
            <person name="Denef V.J."/>
            <person name="McMahon K.D."/>
            <person name="Konstantinidis K.T."/>
            <person name="Eloe-Fadrosh E.A."/>
            <person name="Kyrpides N.C."/>
            <person name="Woyke T."/>
        </authorList>
    </citation>
    <scope>NUCLEOTIDE SEQUENCE</scope>
    <source>
        <strain evidence="2">GVMAG-M-3300023174-131</strain>
    </source>
</reference>
<evidence type="ECO:0000256" key="1">
    <source>
        <dbReference type="SAM" id="Phobius"/>
    </source>
</evidence>
<protein>
    <submittedName>
        <fullName evidence="2">Uncharacterized protein</fullName>
    </submittedName>
</protein>
<organism evidence="2">
    <name type="scientific">viral metagenome</name>
    <dbReference type="NCBI Taxonomy" id="1070528"/>
    <lineage>
        <taxon>unclassified sequences</taxon>
        <taxon>metagenomes</taxon>
        <taxon>organismal metagenomes</taxon>
    </lineage>
</organism>
<proteinExistence type="predicted"/>
<sequence>MISNDIILLIHVALFYFFSLSIFIDDCDIKKFSFVLLVFIMGQYVTKYGKCGLINMERFFLGEKFKEGFVYRLIKPVICYKVSPIYERYFWIQLIYIGILFIQLKNKKCSLNIIKDVSDAMTEVVKMIKKK</sequence>
<accession>A0A6C0DAN5</accession>
<keyword evidence="1" id="KW-0472">Membrane</keyword>
<keyword evidence="1" id="KW-1133">Transmembrane helix</keyword>
<feature type="transmembrane region" description="Helical" evidence="1">
    <location>
        <begin position="6"/>
        <end position="24"/>
    </location>
</feature>
<keyword evidence="1" id="KW-0812">Transmembrane</keyword>